<name>E6QVA5_9ZZZZ</name>
<evidence type="ECO:0000256" key="1">
    <source>
        <dbReference type="SAM" id="Phobius"/>
    </source>
</evidence>
<sequence>MNSSFIMPTIQGTFSITDDLTVVLTSYMYAIVLIVSNRNTTIRYHDNL</sequence>
<keyword evidence="1" id="KW-0812">Transmembrane</keyword>
<accession>E6QVA5</accession>
<dbReference type="AlphaFoldDB" id="E6QVA5"/>
<proteinExistence type="predicted"/>
<protein>
    <submittedName>
        <fullName evidence="2">Uncharacterized protein</fullName>
    </submittedName>
</protein>
<keyword evidence="1" id="KW-1133">Transmembrane helix</keyword>
<dbReference type="EMBL" id="CABR01000126">
    <property type="protein sequence ID" value="CBI11178.1"/>
    <property type="molecule type" value="Genomic_DNA"/>
</dbReference>
<gene>
    <name evidence="2" type="ORF">CARN7_1991</name>
</gene>
<reference evidence="2" key="1">
    <citation type="submission" date="2009-10" db="EMBL/GenBank/DDBJ databases">
        <title>Diversity of trophic interactions inside an arsenic-rich microbial ecosystem.</title>
        <authorList>
            <person name="Bertin P.N."/>
            <person name="Heinrich-Salmeron A."/>
            <person name="Pelletier E."/>
            <person name="Goulhen-Chollet F."/>
            <person name="Arsene-Ploetze F."/>
            <person name="Gallien S."/>
            <person name="Calteau A."/>
            <person name="Vallenet D."/>
            <person name="Casiot C."/>
            <person name="Chane-Woon-Ming B."/>
            <person name="Giloteaux L."/>
            <person name="Barakat M."/>
            <person name="Bonnefoy V."/>
            <person name="Bruneel O."/>
            <person name="Chandler M."/>
            <person name="Cleiss J."/>
            <person name="Duran R."/>
            <person name="Elbaz-Poulichet F."/>
            <person name="Fonknechten N."/>
            <person name="Lauga B."/>
            <person name="Mornico D."/>
            <person name="Ortet P."/>
            <person name="Schaeffer C."/>
            <person name="Siguier P."/>
            <person name="Alexander Thil Smith A."/>
            <person name="Van Dorsselaer A."/>
            <person name="Weissenbach J."/>
            <person name="Medigue C."/>
            <person name="Le Paslier D."/>
        </authorList>
    </citation>
    <scope>NUCLEOTIDE SEQUENCE</scope>
</reference>
<keyword evidence="1" id="KW-0472">Membrane</keyword>
<feature type="transmembrane region" description="Helical" evidence="1">
    <location>
        <begin position="20"/>
        <end position="36"/>
    </location>
</feature>
<evidence type="ECO:0000313" key="2">
    <source>
        <dbReference type="EMBL" id="CBI11178.1"/>
    </source>
</evidence>
<comment type="caution">
    <text evidence="2">The sequence shown here is derived from an EMBL/GenBank/DDBJ whole genome shotgun (WGS) entry which is preliminary data.</text>
</comment>
<organism evidence="2">
    <name type="scientific">mine drainage metagenome</name>
    <dbReference type="NCBI Taxonomy" id="410659"/>
    <lineage>
        <taxon>unclassified sequences</taxon>
        <taxon>metagenomes</taxon>
        <taxon>ecological metagenomes</taxon>
    </lineage>
</organism>